<comment type="caution">
    <text evidence="1">The sequence shown here is derived from an EMBL/GenBank/DDBJ whole genome shotgun (WGS) entry which is preliminary data.</text>
</comment>
<protein>
    <submittedName>
        <fullName evidence="1">Uncharacterized protein</fullName>
    </submittedName>
</protein>
<reference evidence="2" key="1">
    <citation type="submission" date="2017-04" db="EMBL/GenBank/DDBJ databases">
        <title>Function of individual gut microbiota members based on whole genome sequencing of pure cultures obtained from chicken caecum.</title>
        <authorList>
            <person name="Medvecky M."/>
            <person name="Cejkova D."/>
            <person name="Polansky O."/>
            <person name="Karasova D."/>
            <person name="Kubasova T."/>
            <person name="Cizek A."/>
            <person name="Rychlik I."/>
        </authorList>
    </citation>
    <scope>NUCLEOTIDE SEQUENCE [LARGE SCALE GENOMIC DNA]</scope>
    <source>
        <strain evidence="2">An84</strain>
    </source>
</reference>
<dbReference type="AlphaFoldDB" id="A0AB36MFE4"/>
<dbReference type="EMBL" id="NFHF01000028">
    <property type="protein sequence ID" value="OUN17419.1"/>
    <property type="molecule type" value="Genomic_DNA"/>
</dbReference>
<sequence length="73" mass="8660">MKYLLMKLHFLVEFLRRKIKVALSQSRSTDEFDDRSLVALSILYGIELMEDNVKMLVMNMFSQFSFDYQSGIK</sequence>
<dbReference type="Proteomes" id="UP000196255">
    <property type="component" value="Unassembled WGS sequence"/>
</dbReference>
<evidence type="ECO:0000313" key="2">
    <source>
        <dbReference type="Proteomes" id="UP000196255"/>
    </source>
</evidence>
<proteinExistence type="predicted"/>
<name>A0AB36MFE4_9LACO</name>
<organism evidence="1 2">
    <name type="scientific">Ligilactobacillus salivarius</name>
    <dbReference type="NCBI Taxonomy" id="1624"/>
    <lineage>
        <taxon>Bacteria</taxon>
        <taxon>Bacillati</taxon>
        <taxon>Bacillota</taxon>
        <taxon>Bacilli</taxon>
        <taxon>Lactobacillales</taxon>
        <taxon>Lactobacillaceae</taxon>
        <taxon>Ligilactobacillus</taxon>
    </lineage>
</organism>
<gene>
    <name evidence="1" type="ORF">B5G36_09200</name>
</gene>
<evidence type="ECO:0000313" key="1">
    <source>
        <dbReference type="EMBL" id="OUN17419.1"/>
    </source>
</evidence>
<accession>A0AB36MFE4</accession>